<dbReference type="InterPro" id="IPR011701">
    <property type="entry name" value="MFS"/>
</dbReference>
<dbReference type="InterPro" id="IPR020846">
    <property type="entry name" value="MFS_dom"/>
</dbReference>
<comment type="subcellular location">
    <subcellularLocation>
        <location evidence="1">Cell membrane</location>
        <topology evidence="1">Multi-pass membrane protein</topology>
    </subcellularLocation>
</comment>
<dbReference type="SUPFAM" id="SSF103473">
    <property type="entry name" value="MFS general substrate transporter"/>
    <property type="match status" value="1"/>
</dbReference>
<feature type="transmembrane region" description="Helical" evidence="6">
    <location>
        <begin position="309"/>
        <end position="332"/>
    </location>
</feature>
<dbReference type="EMBL" id="STGV01000011">
    <property type="protein sequence ID" value="THV19759.1"/>
    <property type="molecule type" value="Genomic_DNA"/>
</dbReference>
<feature type="transmembrane region" description="Helical" evidence="6">
    <location>
        <begin position="177"/>
        <end position="199"/>
    </location>
</feature>
<evidence type="ECO:0000256" key="4">
    <source>
        <dbReference type="ARBA" id="ARBA00022989"/>
    </source>
</evidence>
<feature type="transmembrane region" description="Helical" evidence="6">
    <location>
        <begin position="60"/>
        <end position="80"/>
    </location>
</feature>
<dbReference type="RefSeq" id="WP_136600454.1">
    <property type="nucleotide sequence ID" value="NZ_STGV01000011.1"/>
</dbReference>
<feature type="transmembrane region" description="Helical" evidence="6">
    <location>
        <begin position="149"/>
        <end position="171"/>
    </location>
</feature>
<dbReference type="Pfam" id="PF07690">
    <property type="entry name" value="MFS_1"/>
    <property type="match status" value="1"/>
</dbReference>
<dbReference type="PROSITE" id="PS50850">
    <property type="entry name" value="MFS"/>
    <property type="match status" value="1"/>
</dbReference>
<protein>
    <submittedName>
        <fullName evidence="8">MFS transporter</fullName>
    </submittedName>
</protein>
<name>A0A4S8NXF2_9HYPH</name>
<dbReference type="InterPro" id="IPR036259">
    <property type="entry name" value="MFS_trans_sf"/>
</dbReference>
<feature type="transmembrane region" description="Helical" evidence="6">
    <location>
        <begin position="344"/>
        <end position="367"/>
    </location>
</feature>
<feature type="transmembrane region" description="Helical" evidence="6">
    <location>
        <begin position="373"/>
        <end position="393"/>
    </location>
</feature>
<feature type="domain" description="Major facilitator superfamily (MFS) profile" evidence="7">
    <location>
        <begin position="23"/>
        <end position="398"/>
    </location>
</feature>
<feature type="transmembrane region" description="Helical" evidence="6">
    <location>
        <begin position="116"/>
        <end position="137"/>
    </location>
</feature>
<evidence type="ECO:0000313" key="8">
    <source>
        <dbReference type="EMBL" id="THV19759.1"/>
    </source>
</evidence>
<feature type="transmembrane region" description="Helical" evidence="6">
    <location>
        <begin position="220"/>
        <end position="242"/>
    </location>
</feature>
<comment type="caution">
    <text evidence="8">The sequence shown here is derived from an EMBL/GenBank/DDBJ whole genome shotgun (WGS) entry which is preliminary data.</text>
</comment>
<keyword evidence="5 6" id="KW-0472">Membrane</keyword>
<dbReference type="Proteomes" id="UP000308828">
    <property type="component" value="Unassembled WGS sequence"/>
</dbReference>
<keyword evidence="4 6" id="KW-1133">Transmembrane helix</keyword>
<feature type="transmembrane region" description="Helical" evidence="6">
    <location>
        <begin position="92"/>
        <end position="110"/>
    </location>
</feature>
<reference evidence="8 9" key="1">
    <citation type="submission" date="2019-04" db="EMBL/GenBank/DDBJ databases">
        <title>Genome sequence of strain shin9-1.</title>
        <authorList>
            <person name="Gao J."/>
            <person name="Sun J."/>
        </authorList>
    </citation>
    <scope>NUCLEOTIDE SEQUENCE [LARGE SCALE GENOMIC DNA]</scope>
    <source>
        <strain evidence="9">shin9-1</strain>
    </source>
</reference>
<gene>
    <name evidence="8" type="ORF">FAA97_20585</name>
</gene>
<evidence type="ECO:0000313" key="9">
    <source>
        <dbReference type="Proteomes" id="UP000308828"/>
    </source>
</evidence>
<dbReference type="PANTHER" id="PTHR43124:SF5">
    <property type="entry name" value="PURINE RIBONUCLEOSIDE EFFLUX PUMP NEPI"/>
    <property type="match status" value="1"/>
</dbReference>
<evidence type="ECO:0000256" key="2">
    <source>
        <dbReference type="ARBA" id="ARBA00022475"/>
    </source>
</evidence>
<proteinExistence type="predicted"/>
<dbReference type="Gene3D" id="1.20.1250.20">
    <property type="entry name" value="MFS general substrate transporter like domains"/>
    <property type="match status" value="1"/>
</dbReference>
<evidence type="ECO:0000256" key="3">
    <source>
        <dbReference type="ARBA" id="ARBA00022692"/>
    </source>
</evidence>
<evidence type="ECO:0000256" key="5">
    <source>
        <dbReference type="ARBA" id="ARBA00023136"/>
    </source>
</evidence>
<keyword evidence="9" id="KW-1185">Reference proteome</keyword>
<feature type="transmembrane region" description="Helical" evidence="6">
    <location>
        <begin position="21"/>
        <end position="48"/>
    </location>
</feature>
<organism evidence="8 9">
    <name type="scientific">Peteryoungia ipomoeae</name>
    <dbReference type="NCBI Taxonomy" id="1210932"/>
    <lineage>
        <taxon>Bacteria</taxon>
        <taxon>Pseudomonadati</taxon>
        <taxon>Pseudomonadota</taxon>
        <taxon>Alphaproteobacteria</taxon>
        <taxon>Hyphomicrobiales</taxon>
        <taxon>Rhizobiaceae</taxon>
        <taxon>Peteryoungia</taxon>
    </lineage>
</organism>
<dbReference type="PANTHER" id="PTHR43124">
    <property type="entry name" value="PURINE EFFLUX PUMP PBUE"/>
    <property type="match status" value="1"/>
</dbReference>
<evidence type="ECO:0000256" key="6">
    <source>
        <dbReference type="SAM" id="Phobius"/>
    </source>
</evidence>
<accession>A0A4S8NXF2</accession>
<keyword evidence="3 6" id="KW-0812">Transmembrane</keyword>
<feature type="transmembrane region" description="Helical" evidence="6">
    <location>
        <begin position="254"/>
        <end position="273"/>
    </location>
</feature>
<dbReference type="AlphaFoldDB" id="A0A4S8NXF2"/>
<keyword evidence="2" id="KW-1003">Cell membrane</keyword>
<evidence type="ECO:0000256" key="1">
    <source>
        <dbReference type="ARBA" id="ARBA00004651"/>
    </source>
</evidence>
<dbReference type="GO" id="GO:0005886">
    <property type="term" value="C:plasma membrane"/>
    <property type="evidence" value="ECO:0007669"/>
    <property type="project" value="UniProtKB-SubCell"/>
</dbReference>
<dbReference type="InterPro" id="IPR050189">
    <property type="entry name" value="MFS_Efflux_Transporters"/>
</dbReference>
<sequence length="404" mass="40293">MSRNTVPRSSPSPLPVAQSQAKWPAVGALAFTLFGLVASELIPIGLIPPMAADLDVSGGAAGQAITATAVVAAITGPLLVLTSSRVERQKVMWLLCLFFLAATSLSALATSLPLLLIARALLGVALGGTWAMAIALAMRLVPEASVPRALAVIFTGVSIANIIAAPVGAWLSDLLSWRTAFALSAGFALVALIGQIATIPSLPAAAPPTLNSFRATLRRPAIFVGLVTTFLVLCGNTAGIAFLRPYLEGGALDINLISGVLLVFGISGFLGNLAGGSLSARSPAITAGGGALAIAIGTAVLASQGQVTALVIAATALWGLGFGAFPVAISSWNAKAAPDQAESAGAILSTAFQVAIASGGVVGGILIDSLGAAAPIHSAAAAAAMGAAVMLLIGRRWETRETAA</sequence>
<dbReference type="CDD" id="cd17324">
    <property type="entry name" value="MFS_NepI_like"/>
    <property type="match status" value="1"/>
</dbReference>
<dbReference type="OrthoDB" id="9812189at2"/>
<evidence type="ECO:0000259" key="7">
    <source>
        <dbReference type="PROSITE" id="PS50850"/>
    </source>
</evidence>
<dbReference type="GO" id="GO:0022857">
    <property type="term" value="F:transmembrane transporter activity"/>
    <property type="evidence" value="ECO:0007669"/>
    <property type="project" value="InterPro"/>
</dbReference>
<feature type="transmembrane region" description="Helical" evidence="6">
    <location>
        <begin position="285"/>
        <end position="303"/>
    </location>
</feature>